<evidence type="ECO:0000256" key="1">
    <source>
        <dbReference type="SAM" id="Phobius"/>
    </source>
</evidence>
<evidence type="ECO:0000313" key="3">
    <source>
        <dbReference type="Proteomes" id="UP001202328"/>
    </source>
</evidence>
<proteinExistence type="predicted"/>
<organism evidence="2 3">
    <name type="scientific">Papaver atlanticum</name>
    <dbReference type="NCBI Taxonomy" id="357466"/>
    <lineage>
        <taxon>Eukaryota</taxon>
        <taxon>Viridiplantae</taxon>
        <taxon>Streptophyta</taxon>
        <taxon>Embryophyta</taxon>
        <taxon>Tracheophyta</taxon>
        <taxon>Spermatophyta</taxon>
        <taxon>Magnoliopsida</taxon>
        <taxon>Ranunculales</taxon>
        <taxon>Papaveraceae</taxon>
        <taxon>Papaveroideae</taxon>
        <taxon>Papaver</taxon>
    </lineage>
</organism>
<keyword evidence="1" id="KW-0812">Transmembrane</keyword>
<dbReference type="Proteomes" id="UP001202328">
    <property type="component" value="Unassembled WGS sequence"/>
</dbReference>
<evidence type="ECO:0000313" key="2">
    <source>
        <dbReference type="EMBL" id="KAI3934681.1"/>
    </source>
</evidence>
<comment type="caution">
    <text evidence="2">The sequence shown here is derived from an EMBL/GenBank/DDBJ whole genome shotgun (WGS) entry which is preliminary data.</text>
</comment>
<accession>A0AAD4T337</accession>
<name>A0AAD4T337_9MAGN</name>
<reference evidence="2" key="1">
    <citation type="submission" date="2022-04" db="EMBL/GenBank/DDBJ databases">
        <title>A functionally conserved STORR gene fusion in Papaver species that diverged 16.8 million years ago.</title>
        <authorList>
            <person name="Catania T."/>
        </authorList>
    </citation>
    <scope>NUCLEOTIDE SEQUENCE</scope>
    <source>
        <strain evidence="2">S-188037</strain>
    </source>
</reference>
<protein>
    <submittedName>
        <fullName evidence="2">Uncharacterized protein</fullName>
    </submittedName>
</protein>
<keyword evidence="1" id="KW-1133">Transmembrane helix</keyword>
<dbReference type="AlphaFoldDB" id="A0AAD4T337"/>
<keyword evidence="3" id="KW-1185">Reference proteome</keyword>
<feature type="transmembrane region" description="Helical" evidence="1">
    <location>
        <begin position="64"/>
        <end position="85"/>
    </location>
</feature>
<keyword evidence="1" id="KW-0472">Membrane</keyword>
<sequence>MAHNRQRDFIYALSKMQVSYEGTLFPLKFKTTSRILLRLGSPSCGHDFPVRVCREWERAWSLQYIVILGRMTSCICFTITINLNYPSLGGKNVTSGPTVTVG</sequence>
<gene>
    <name evidence="2" type="ORF">MKW98_013564</name>
</gene>
<dbReference type="EMBL" id="JAJJMB010006426">
    <property type="protein sequence ID" value="KAI3934681.1"/>
    <property type="molecule type" value="Genomic_DNA"/>
</dbReference>